<feature type="binding site" evidence="5 7">
    <location>
        <position position="58"/>
    </location>
    <ligand>
        <name>substrate</name>
    </ligand>
</feature>
<dbReference type="KEGG" id="msd:MYSTI_06110"/>
<dbReference type="HOGENOM" id="CLU_033323_1_4_7"/>
<sequence length="202" mass="22377">MPLLALVRHGQSLWNHENRFTGLVDVPLTDKGREEARLAARALQGLTFDVAYTSALIRAQETLDIILKALRQHPPIIRDAALNERGYGDLQGLNKADAAQRFGDEQVKLWRRSYDVRPPNGESLEMTAQRVLPFYDRAISGDIRLGKNVLVVAHGNSNRSLVMKLDRLSGEQVVGLELATGVPLLYELSADTAVLSKQTLTP</sequence>
<dbReference type="AlphaFoldDB" id="L7UHA3"/>
<accession>L7UHA3</accession>
<dbReference type="eggNOG" id="COG0588">
    <property type="taxonomic scope" value="Bacteria"/>
</dbReference>
<dbReference type="Proteomes" id="UP000011131">
    <property type="component" value="Chromosome"/>
</dbReference>
<feature type="binding site" evidence="5 7">
    <location>
        <begin position="8"/>
        <end position="15"/>
    </location>
    <ligand>
        <name>substrate</name>
    </ligand>
</feature>
<feature type="site" description="Transition state stabilizer" evidence="5 8">
    <location>
        <position position="154"/>
    </location>
</feature>
<organism evidence="10 11">
    <name type="scientific">Myxococcus stipitatus (strain DSM 14675 / JCM 12634 / Mx s8)</name>
    <dbReference type="NCBI Taxonomy" id="1278073"/>
    <lineage>
        <taxon>Bacteria</taxon>
        <taxon>Pseudomonadati</taxon>
        <taxon>Myxococcota</taxon>
        <taxon>Myxococcia</taxon>
        <taxon>Myxococcales</taxon>
        <taxon>Cystobacterineae</taxon>
        <taxon>Myxococcaceae</taxon>
        <taxon>Myxococcus</taxon>
    </lineage>
</organism>
<dbReference type="GO" id="GO:0006094">
    <property type="term" value="P:gluconeogenesis"/>
    <property type="evidence" value="ECO:0007669"/>
    <property type="project" value="UniProtKB-UniRule"/>
</dbReference>
<dbReference type="NCBIfam" id="TIGR01258">
    <property type="entry name" value="pgm_1"/>
    <property type="match status" value="1"/>
</dbReference>
<dbReference type="CDD" id="cd07067">
    <property type="entry name" value="HP_PGM_like"/>
    <property type="match status" value="1"/>
</dbReference>
<feature type="binding site" evidence="5 7">
    <location>
        <begin position="155"/>
        <end position="156"/>
    </location>
    <ligand>
        <name>substrate</name>
    </ligand>
</feature>
<evidence type="ECO:0000256" key="6">
    <source>
        <dbReference type="PIRSR" id="PIRSR613078-1"/>
    </source>
</evidence>
<evidence type="ECO:0000256" key="4">
    <source>
        <dbReference type="ARBA" id="ARBA00023235"/>
    </source>
</evidence>
<evidence type="ECO:0000256" key="5">
    <source>
        <dbReference type="HAMAP-Rule" id="MF_01039"/>
    </source>
</evidence>
<evidence type="ECO:0000256" key="2">
    <source>
        <dbReference type="ARBA" id="ARBA00022432"/>
    </source>
</evidence>
<dbReference type="STRING" id="1278073.MYSTI_06110"/>
<keyword evidence="11" id="KW-1185">Reference proteome</keyword>
<dbReference type="Gene3D" id="3.40.50.1240">
    <property type="entry name" value="Phosphoglycerate mutase-like"/>
    <property type="match status" value="1"/>
</dbReference>
<keyword evidence="2 5" id="KW-0312">Gluconeogenesis</keyword>
<dbReference type="InterPro" id="IPR005952">
    <property type="entry name" value="Phosphogly_mut1"/>
</dbReference>
<keyword evidence="3 5" id="KW-0324">Glycolysis</keyword>
<dbReference type="EC" id="5.4.2.11" evidence="5 9"/>
<feature type="active site" description="Proton donor/acceptor" evidence="5 6">
    <location>
        <position position="84"/>
    </location>
</feature>
<dbReference type="Pfam" id="PF00300">
    <property type="entry name" value="His_Phos_1"/>
    <property type="match status" value="1"/>
</dbReference>
<proteinExistence type="inferred from homology"/>
<dbReference type="OrthoDB" id="9781415at2"/>
<evidence type="ECO:0000256" key="1">
    <source>
        <dbReference type="ARBA" id="ARBA00006717"/>
    </source>
</evidence>
<keyword evidence="4 5" id="KW-0413">Isomerase</keyword>
<dbReference type="InterPro" id="IPR001345">
    <property type="entry name" value="PG/BPGM_mutase_AS"/>
</dbReference>
<dbReference type="PANTHER" id="PTHR11931">
    <property type="entry name" value="PHOSPHOGLYCERATE MUTASE"/>
    <property type="match status" value="1"/>
</dbReference>
<feature type="binding site" evidence="5 7">
    <location>
        <begin position="21"/>
        <end position="22"/>
    </location>
    <ligand>
        <name>substrate</name>
    </ligand>
</feature>
<dbReference type="SMART" id="SM00855">
    <property type="entry name" value="PGAM"/>
    <property type="match status" value="1"/>
</dbReference>
<dbReference type="GO" id="GO:0006096">
    <property type="term" value="P:glycolytic process"/>
    <property type="evidence" value="ECO:0007669"/>
    <property type="project" value="UniProtKB-UniRule"/>
</dbReference>
<dbReference type="HAMAP" id="MF_01039">
    <property type="entry name" value="PGAM_GpmA"/>
    <property type="match status" value="1"/>
</dbReference>
<dbReference type="InterPro" id="IPR029033">
    <property type="entry name" value="His_PPase_superfam"/>
</dbReference>
<feature type="active site" description="Tele-phosphohistidine intermediate" evidence="5 6">
    <location>
        <position position="9"/>
    </location>
</feature>
<comment type="catalytic activity">
    <reaction evidence="5 9">
        <text>(2R)-2-phosphoglycerate = (2R)-3-phosphoglycerate</text>
        <dbReference type="Rhea" id="RHEA:15901"/>
        <dbReference type="ChEBI" id="CHEBI:58272"/>
        <dbReference type="ChEBI" id="CHEBI:58289"/>
        <dbReference type="EC" id="5.4.2.11"/>
    </reaction>
</comment>
<feature type="binding site" evidence="5 7">
    <location>
        <begin position="84"/>
        <end position="87"/>
    </location>
    <ligand>
        <name>substrate</name>
    </ligand>
</feature>
<comment type="function">
    <text evidence="5 9">Catalyzes the interconversion of 2-phosphoglycerate and 3-phosphoglycerate.</text>
</comment>
<dbReference type="SUPFAM" id="SSF53254">
    <property type="entry name" value="Phosphoglycerate mutase-like"/>
    <property type="match status" value="1"/>
</dbReference>
<dbReference type="PATRIC" id="fig|1278073.3.peg.6196"/>
<protein>
    <recommendedName>
        <fullName evidence="5 9">2,3-bisphosphoglycerate-dependent phosphoglycerate mutase</fullName>
        <shortName evidence="5">BPG-dependent PGAM</shortName>
        <shortName evidence="5">PGAM</shortName>
        <shortName evidence="5">Phosphoglyceromutase</shortName>
        <shortName evidence="5">dPGM</shortName>
        <ecNumber evidence="5 9">5.4.2.11</ecNumber>
    </recommendedName>
</protein>
<gene>
    <name evidence="5" type="primary">gpmA</name>
    <name evidence="10" type="ordered locus">MYSTI_06110</name>
</gene>
<reference evidence="10 11" key="1">
    <citation type="journal article" date="2013" name="Genome Announc.">
        <title>Complete genome sequence of Myxococcus stipitatus strain DSM 14675, a fruiting myxobacterium.</title>
        <authorList>
            <person name="Huntley S."/>
            <person name="Kneip S."/>
            <person name="Treuner-Lange A."/>
            <person name="Sogaard-Andersen L."/>
        </authorList>
    </citation>
    <scope>NUCLEOTIDE SEQUENCE [LARGE SCALE GENOMIC DNA]</scope>
    <source>
        <strain evidence="11">DSM 14675 / JCM 12634 / Mx s8</strain>
    </source>
</reference>
<dbReference type="EMBL" id="CP004025">
    <property type="protein sequence ID" value="AGC47383.1"/>
    <property type="molecule type" value="Genomic_DNA"/>
</dbReference>
<evidence type="ECO:0000256" key="3">
    <source>
        <dbReference type="ARBA" id="ARBA00023152"/>
    </source>
</evidence>
<evidence type="ECO:0000256" key="8">
    <source>
        <dbReference type="PIRSR" id="PIRSR613078-3"/>
    </source>
</evidence>
<dbReference type="UniPathway" id="UPA00109">
    <property type="reaction ID" value="UER00186"/>
</dbReference>
<dbReference type="GO" id="GO:0004619">
    <property type="term" value="F:phosphoglycerate mutase activity"/>
    <property type="evidence" value="ECO:0007669"/>
    <property type="project" value="UniProtKB-UniRule"/>
</dbReference>
<feature type="binding site" evidence="5 7">
    <location>
        <begin position="111"/>
        <end position="112"/>
    </location>
    <ligand>
        <name>substrate</name>
    </ligand>
</feature>
<evidence type="ECO:0000313" key="11">
    <source>
        <dbReference type="Proteomes" id="UP000011131"/>
    </source>
</evidence>
<dbReference type="RefSeq" id="WP_015351638.1">
    <property type="nucleotide sequence ID" value="NC_020126.1"/>
</dbReference>
<evidence type="ECO:0000256" key="7">
    <source>
        <dbReference type="PIRSR" id="PIRSR613078-2"/>
    </source>
</evidence>
<comment type="pathway">
    <text evidence="5 9">Carbohydrate degradation; glycolysis; pyruvate from D-glyceraldehyde 3-phosphate: step 3/5.</text>
</comment>
<evidence type="ECO:0000256" key="9">
    <source>
        <dbReference type="RuleBase" id="RU004512"/>
    </source>
</evidence>
<comment type="similarity">
    <text evidence="1 5">Belongs to the phosphoglycerate mutase family. BPG-dependent PGAM subfamily.</text>
</comment>
<evidence type="ECO:0000313" key="10">
    <source>
        <dbReference type="EMBL" id="AGC47383.1"/>
    </source>
</evidence>
<dbReference type="InterPro" id="IPR013078">
    <property type="entry name" value="His_Pase_superF_clade-1"/>
</dbReference>
<dbReference type="PROSITE" id="PS00175">
    <property type="entry name" value="PG_MUTASE"/>
    <property type="match status" value="1"/>
</dbReference>
<name>L7UHA3_MYXSD</name>
<feature type="binding site" evidence="5 7">
    <location>
        <position position="95"/>
    </location>
    <ligand>
        <name>substrate</name>
    </ligand>
</feature>